<evidence type="ECO:0000313" key="2">
    <source>
        <dbReference type="EMBL" id="SIS41404.1"/>
    </source>
</evidence>
<dbReference type="OrthoDB" id="8897581at2"/>
<dbReference type="Gene3D" id="3.40.30.10">
    <property type="entry name" value="Glutaredoxin"/>
    <property type="match status" value="1"/>
</dbReference>
<protein>
    <recommendedName>
        <fullName evidence="1">DUF6436 domain-containing protein</fullName>
    </recommendedName>
</protein>
<dbReference type="InterPro" id="IPR036249">
    <property type="entry name" value="Thioredoxin-like_sf"/>
</dbReference>
<sequence>MKYFSKSKNSLAWLLVATWLLGVVIAFWWFELRWYQQVTFEYHDAVFDSRTMMPDVTIGAPIKPDAVAKVIHYFDPECPCTRFNTEHVLELMERYQASGVKFEVRVPNTAGLEKALQIFNAPVQIVEHAAAPVASPAALVLDRTGLVHYIGPYSPGAVCSTRSGDFVSVVLDDLLEGRPALQDVNLARGCFCSWPKKTYEYL</sequence>
<dbReference type="InterPro" id="IPR045494">
    <property type="entry name" value="DUF6436"/>
</dbReference>
<proteinExistence type="predicted"/>
<evidence type="ECO:0000313" key="3">
    <source>
        <dbReference type="Proteomes" id="UP000185999"/>
    </source>
</evidence>
<dbReference type="STRING" id="619304.SAMN05421760_101230"/>
<feature type="domain" description="DUF6436" evidence="1">
    <location>
        <begin position="64"/>
        <end position="194"/>
    </location>
</feature>
<keyword evidence="3" id="KW-1185">Reference proteome</keyword>
<dbReference type="SUPFAM" id="SSF52833">
    <property type="entry name" value="Thioredoxin-like"/>
    <property type="match status" value="1"/>
</dbReference>
<reference evidence="3" key="1">
    <citation type="submission" date="2017-01" db="EMBL/GenBank/DDBJ databases">
        <authorList>
            <person name="Varghese N."/>
            <person name="Submissions S."/>
        </authorList>
    </citation>
    <scope>NUCLEOTIDE SEQUENCE [LARGE SCALE GENOMIC DNA]</scope>
    <source>
        <strain evidence="3">DSM 22306</strain>
    </source>
</reference>
<name>A0A1N7IWH8_9GAMM</name>
<dbReference type="Proteomes" id="UP000185999">
    <property type="component" value="Unassembled WGS sequence"/>
</dbReference>
<dbReference type="AlphaFoldDB" id="A0A1N7IWH8"/>
<evidence type="ECO:0000259" key="1">
    <source>
        <dbReference type="Pfam" id="PF20029"/>
    </source>
</evidence>
<organism evidence="2 3">
    <name type="scientific">Neptunomonas antarctica</name>
    <dbReference type="NCBI Taxonomy" id="619304"/>
    <lineage>
        <taxon>Bacteria</taxon>
        <taxon>Pseudomonadati</taxon>
        <taxon>Pseudomonadota</taxon>
        <taxon>Gammaproteobacteria</taxon>
        <taxon>Oceanospirillales</taxon>
        <taxon>Oceanospirillaceae</taxon>
        <taxon>Neptunomonas</taxon>
    </lineage>
</organism>
<gene>
    <name evidence="2" type="ORF">SAMN05421760_101230</name>
</gene>
<dbReference type="EMBL" id="FTOE01000001">
    <property type="protein sequence ID" value="SIS41404.1"/>
    <property type="molecule type" value="Genomic_DNA"/>
</dbReference>
<accession>A0A1N7IWH8</accession>
<dbReference type="Pfam" id="PF20029">
    <property type="entry name" value="DUF6436"/>
    <property type="match status" value="1"/>
</dbReference>
<dbReference type="RefSeq" id="WP_054342454.1">
    <property type="nucleotide sequence ID" value="NZ_FTOE01000001.1"/>
</dbReference>